<evidence type="ECO:0000313" key="1">
    <source>
        <dbReference type="EMBL" id="KAI8000507.1"/>
    </source>
</evidence>
<proteinExistence type="predicted"/>
<comment type="caution">
    <text evidence="1">The sequence shown here is derived from an EMBL/GenBank/DDBJ whole genome shotgun (WGS) entry which is preliminary data.</text>
</comment>
<name>A0ACC0GJ92_9ERIC</name>
<protein>
    <submittedName>
        <fullName evidence="1">CTP synthase 2</fullName>
    </submittedName>
</protein>
<sequence length="313" mass="34553">MDRRPRKRPRLGWDVAPQALKAKNAIVSQEQGSKTHMGGTMRLGSRRTYFQAADCLSAKLYGNKSFIDERHRHGYEHNLKIFGLSFTGKDESGQRMEIVGLSSHPFYVGVQFHPEFKSRPGKPLALFLVENTDLMASKLVLVVVFVFDLIAFALAVAAEQRRAKFTITTNGAGQNYCHYSSDIATGLGVGSLLFLLASQLLIMVVSRCMCCGRALRPGTSRVWAIVLFITCWVTFIIAEICLLAGSARKAYHTKTSSANPLSCKTVRKGLFGTGAAFIVFTGIVSELYYVYYSKANDSFQPTRDTGIGMGAYK</sequence>
<dbReference type="Proteomes" id="UP001060215">
    <property type="component" value="Chromosome 8"/>
</dbReference>
<reference evidence="1 2" key="1">
    <citation type="journal article" date="2022" name="Plant J.">
        <title>Chromosome-level genome of Camellia lanceoleosa provides a valuable resource for understanding genome evolution and self-incompatibility.</title>
        <authorList>
            <person name="Gong W."/>
            <person name="Xiao S."/>
            <person name="Wang L."/>
            <person name="Liao Z."/>
            <person name="Chang Y."/>
            <person name="Mo W."/>
            <person name="Hu G."/>
            <person name="Li W."/>
            <person name="Zhao G."/>
            <person name="Zhu H."/>
            <person name="Hu X."/>
            <person name="Ji K."/>
            <person name="Xiang X."/>
            <person name="Song Q."/>
            <person name="Yuan D."/>
            <person name="Jin S."/>
            <person name="Zhang L."/>
        </authorList>
    </citation>
    <scope>NUCLEOTIDE SEQUENCE [LARGE SCALE GENOMIC DNA]</scope>
    <source>
        <strain evidence="1">SQ_2022a</strain>
    </source>
</reference>
<keyword evidence="2" id="KW-1185">Reference proteome</keyword>
<gene>
    <name evidence="1" type="ORF">LOK49_LG09G00651</name>
</gene>
<organism evidence="1 2">
    <name type="scientific">Camellia lanceoleosa</name>
    <dbReference type="NCBI Taxonomy" id="1840588"/>
    <lineage>
        <taxon>Eukaryota</taxon>
        <taxon>Viridiplantae</taxon>
        <taxon>Streptophyta</taxon>
        <taxon>Embryophyta</taxon>
        <taxon>Tracheophyta</taxon>
        <taxon>Spermatophyta</taxon>
        <taxon>Magnoliopsida</taxon>
        <taxon>eudicotyledons</taxon>
        <taxon>Gunneridae</taxon>
        <taxon>Pentapetalae</taxon>
        <taxon>asterids</taxon>
        <taxon>Ericales</taxon>
        <taxon>Theaceae</taxon>
        <taxon>Camellia</taxon>
    </lineage>
</organism>
<dbReference type="EMBL" id="CM045765">
    <property type="protein sequence ID" value="KAI8000507.1"/>
    <property type="molecule type" value="Genomic_DNA"/>
</dbReference>
<accession>A0ACC0GJ92</accession>
<evidence type="ECO:0000313" key="2">
    <source>
        <dbReference type="Proteomes" id="UP001060215"/>
    </source>
</evidence>